<dbReference type="SUPFAM" id="SSF141868">
    <property type="entry name" value="EAL domain-like"/>
    <property type="match status" value="1"/>
</dbReference>
<feature type="domain" description="EAL" evidence="3">
    <location>
        <begin position="459"/>
        <end position="709"/>
    </location>
</feature>
<dbReference type="Proteomes" id="UP001249020">
    <property type="component" value="Unassembled WGS sequence"/>
</dbReference>
<dbReference type="SMART" id="SM00052">
    <property type="entry name" value="EAL"/>
    <property type="match status" value="1"/>
</dbReference>
<dbReference type="RefSeq" id="WP_311360346.1">
    <property type="nucleotide sequence ID" value="NZ_JAVRIE010000001.1"/>
</dbReference>
<dbReference type="InterPro" id="IPR000160">
    <property type="entry name" value="GGDEF_dom"/>
</dbReference>
<evidence type="ECO:0000259" key="3">
    <source>
        <dbReference type="PROSITE" id="PS50883"/>
    </source>
</evidence>
<evidence type="ECO:0000259" key="4">
    <source>
        <dbReference type="PROSITE" id="PS50887"/>
    </source>
</evidence>
<dbReference type="PANTHER" id="PTHR44757">
    <property type="entry name" value="DIGUANYLATE CYCLASE DGCP"/>
    <property type="match status" value="1"/>
</dbReference>
<gene>
    <name evidence="5" type="ORF">RM544_03365</name>
</gene>
<evidence type="ECO:0000256" key="1">
    <source>
        <dbReference type="SAM" id="Coils"/>
    </source>
</evidence>
<dbReference type="Gene3D" id="3.30.70.270">
    <property type="match status" value="1"/>
</dbReference>
<dbReference type="PROSITE" id="PS50113">
    <property type="entry name" value="PAC"/>
    <property type="match status" value="1"/>
</dbReference>
<dbReference type="Gene3D" id="3.20.20.450">
    <property type="entry name" value="EAL domain"/>
    <property type="match status" value="1"/>
</dbReference>
<dbReference type="CDD" id="cd01949">
    <property type="entry name" value="GGDEF"/>
    <property type="match status" value="1"/>
</dbReference>
<protein>
    <submittedName>
        <fullName evidence="5">EAL domain-containing protein</fullName>
    </submittedName>
</protein>
<dbReference type="InterPro" id="IPR052155">
    <property type="entry name" value="Biofilm_reg_signaling"/>
</dbReference>
<dbReference type="InterPro" id="IPR029787">
    <property type="entry name" value="Nucleotide_cyclase"/>
</dbReference>
<sequence>MNDQDKQIERLQRRLLREKNARAEAEDILSAKSQELYEKSVETEESKRLLEMALWASGESIWSWQKSNDSFHFRQYENHATQVEERVVSYDDFAKSVHPDDLDNLTLNWSLHKMGFSTIVDGAYRIKQGKDYAWLRFKGRIVAFDDDAAQSIVGTLKDVTDLVEAEASSKLMSYAFSRSTEPMLIINKSLRLLEANQAFCKISNLSGKTIGRYSLSKFIKFSRLELEELRKDESLSIETNLHLSDQNVIDVDLKISEFKSNESASDYYVVALRDLTDKKKSERKLYQLAHFDPLTNLLNRTSLKLQFDRLVNSCEQIKFSVVFVELEGFNEVNDRWGHEACDLLITHQADAFSALLGEGAHLCRWGSEEFVYILPHTQESLLLENGDEIIRCVNKMDFEVEGQKIPISCSVGIAVYPDNGKYFDEIIRAADSAMFNAKSRGKNEVQIFYQGITDEAMKKLNMLNELREAVKSESLNFVLQGKYNEQRQLIGAELLCRWHSPSFGHVSPGVFIPMIEQHGLESALGLLAVKQAAVFGNVLANYGVKIPISVNISSPQILDPEFLPQIISICSEYDAAHELIELEITESVFMLEDESPTARLLEIQKAGFRISLDDFGTGYSSLSYLRQFQFDVVKIDRSFILDLENSERAYNLFVAIMDMCKALRTDTVVEGIETERQFELLSKVGVNKYQGFLLGRPIILDDFVKDNMH</sequence>
<organism evidence="5 6">
    <name type="scientific">Brumicola blandensis</name>
    <dbReference type="NCBI Taxonomy" id="3075611"/>
    <lineage>
        <taxon>Bacteria</taxon>
        <taxon>Pseudomonadati</taxon>
        <taxon>Pseudomonadota</taxon>
        <taxon>Gammaproteobacteria</taxon>
        <taxon>Alteromonadales</taxon>
        <taxon>Alteromonadaceae</taxon>
        <taxon>Brumicola</taxon>
    </lineage>
</organism>
<dbReference type="InterPro" id="IPR043128">
    <property type="entry name" value="Rev_trsase/Diguanyl_cyclase"/>
</dbReference>
<proteinExistence type="predicted"/>
<feature type="domain" description="GGDEF" evidence="4">
    <location>
        <begin position="317"/>
        <end position="450"/>
    </location>
</feature>
<evidence type="ECO:0000313" key="5">
    <source>
        <dbReference type="EMBL" id="MDT0581564.1"/>
    </source>
</evidence>
<dbReference type="InterPro" id="IPR035965">
    <property type="entry name" value="PAS-like_dom_sf"/>
</dbReference>
<dbReference type="PROSITE" id="PS50887">
    <property type="entry name" value="GGDEF"/>
    <property type="match status" value="1"/>
</dbReference>
<name>A0AAW8QZJ5_9ALTE</name>
<keyword evidence="1" id="KW-0175">Coiled coil</keyword>
<dbReference type="CDD" id="cd01948">
    <property type="entry name" value="EAL"/>
    <property type="match status" value="1"/>
</dbReference>
<dbReference type="Pfam" id="PF00990">
    <property type="entry name" value="GGDEF"/>
    <property type="match status" value="1"/>
</dbReference>
<dbReference type="Pfam" id="PF00563">
    <property type="entry name" value="EAL"/>
    <property type="match status" value="1"/>
</dbReference>
<reference evidence="5 6" key="1">
    <citation type="submission" date="2023-09" db="EMBL/GenBank/DDBJ databases">
        <authorList>
            <person name="Rey-Velasco X."/>
        </authorList>
    </citation>
    <scope>NUCLEOTIDE SEQUENCE [LARGE SCALE GENOMIC DNA]</scope>
    <source>
        <strain evidence="5 6">W409</strain>
    </source>
</reference>
<dbReference type="NCBIfam" id="TIGR00254">
    <property type="entry name" value="GGDEF"/>
    <property type="match status" value="1"/>
</dbReference>
<dbReference type="InterPro" id="IPR035919">
    <property type="entry name" value="EAL_sf"/>
</dbReference>
<dbReference type="AlphaFoldDB" id="A0AAW8QZJ5"/>
<evidence type="ECO:0000259" key="2">
    <source>
        <dbReference type="PROSITE" id="PS50113"/>
    </source>
</evidence>
<dbReference type="PANTHER" id="PTHR44757:SF2">
    <property type="entry name" value="BIOFILM ARCHITECTURE MAINTENANCE PROTEIN MBAA"/>
    <property type="match status" value="1"/>
</dbReference>
<feature type="coiled-coil region" evidence="1">
    <location>
        <begin position="1"/>
        <end position="28"/>
    </location>
</feature>
<evidence type="ECO:0000313" key="6">
    <source>
        <dbReference type="Proteomes" id="UP001249020"/>
    </source>
</evidence>
<comment type="caution">
    <text evidence="5">The sequence shown here is derived from an EMBL/GenBank/DDBJ whole genome shotgun (WGS) entry which is preliminary data.</text>
</comment>
<dbReference type="InterPro" id="IPR001633">
    <property type="entry name" value="EAL_dom"/>
</dbReference>
<dbReference type="SUPFAM" id="SSF55785">
    <property type="entry name" value="PYP-like sensor domain (PAS domain)"/>
    <property type="match status" value="1"/>
</dbReference>
<dbReference type="Gene3D" id="3.30.450.20">
    <property type="entry name" value="PAS domain"/>
    <property type="match status" value="2"/>
</dbReference>
<dbReference type="InterPro" id="IPR000700">
    <property type="entry name" value="PAS-assoc_C"/>
</dbReference>
<dbReference type="SUPFAM" id="SSF55073">
    <property type="entry name" value="Nucleotide cyclase"/>
    <property type="match status" value="1"/>
</dbReference>
<keyword evidence="6" id="KW-1185">Reference proteome</keyword>
<feature type="domain" description="PAC" evidence="2">
    <location>
        <begin position="235"/>
        <end position="287"/>
    </location>
</feature>
<dbReference type="EMBL" id="JAVRIE010000001">
    <property type="protein sequence ID" value="MDT0581564.1"/>
    <property type="molecule type" value="Genomic_DNA"/>
</dbReference>
<dbReference type="SMART" id="SM00267">
    <property type="entry name" value="GGDEF"/>
    <property type="match status" value="1"/>
</dbReference>
<accession>A0AAW8QZJ5</accession>
<dbReference type="PROSITE" id="PS50883">
    <property type="entry name" value="EAL"/>
    <property type="match status" value="1"/>
</dbReference>